<keyword evidence="3" id="KW-1185">Reference proteome</keyword>
<accession>A0A850ERJ2</accession>
<reference evidence="2" key="1">
    <citation type="submission" date="2020-06" db="EMBL/GenBank/DDBJ databases">
        <title>Paenibacillus sp. nov., isolated from soil.</title>
        <authorList>
            <person name="Seo Y.L."/>
        </authorList>
    </citation>
    <scope>NUCLEOTIDE SEQUENCE [LARGE SCALE GENOMIC DNA]</scope>
    <source>
        <strain evidence="2">JW14</strain>
    </source>
</reference>
<dbReference type="EMBL" id="JABWCS010000220">
    <property type="protein sequence ID" value="NUU63828.1"/>
    <property type="molecule type" value="Genomic_DNA"/>
</dbReference>
<dbReference type="Proteomes" id="UP000564806">
    <property type="component" value="Unassembled WGS sequence"/>
</dbReference>
<keyword evidence="1" id="KW-1133">Transmembrane helix</keyword>
<sequence>MQQKSSEEELKRITQKMTLKDDIKRSLQLHFIVALGAFLVRTLVMWNRMEVSCCSFSGSKEKTVVRGSEAAAGRGFFRSLLKPDFLIVKGIRG</sequence>
<protein>
    <submittedName>
        <fullName evidence="2">Uncharacterized protein</fullName>
    </submittedName>
</protein>
<keyword evidence="1" id="KW-0472">Membrane</keyword>
<proteinExistence type="predicted"/>
<dbReference type="RefSeq" id="WP_175374205.1">
    <property type="nucleotide sequence ID" value="NZ_JABWCS010000220.1"/>
</dbReference>
<gene>
    <name evidence="2" type="ORF">HPT30_26085</name>
</gene>
<organism evidence="2 3">
    <name type="scientific">Paenibacillus agri</name>
    <dbReference type="NCBI Taxonomy" id="2744309"/>
    <lineage>
        <taxon>Bacteria</taxon>
        <taxon>Bacillati</taxon>
        <taxon>Bacillota</taxon>
        <taxon>Bacilli</taxon>
        <taxon>Bacillales</taxon>
        <taxon>Paenibacillaceae</taxon>
        <taxon>Paenibacillus</taxon>
    </lineage>
</organism>
<dbReference type="AlphaFoldDB" id="A0A850ERJ2"/>
<feature type="transmembrane region" description="Helical" evidence="1">
    <location>
        <begin position="27"/>
        <end position="46"/>
    </location>
</feature>
<keyword evidence="1" id="KW-0812">Transmembrane</keyword>
<evidence type="ECO:0000313" key="2">
    <source>
        <dbReference type="EMBL" id="NUU63828.1"/>
    </source>
</evidence>
<evidence type="ECO:0000256" key="1">
    <source>
        <dbReference type="SAM" id="Phobius"/>
    </source>
</evidence>
<name>A0A850ERJ2_9BACL</name>
<comment type="caution">
    <text evidence="2">The sequence shown here is derived from an EMBL/GenBank/DDBJ whole genome shotgun (WGS) entry which is preliminary data.</text>
</comment>
<evidence type="ECO:0000313" key="3">
    <source>
        <dbReference type="Proteomes" id="UP000564806"/>
    </source>
</evidence>